<organism evidence="4 5">
    <name type="scientific">Cymbomonas tetramitiformis</name>
    <dbReference type="NCBI Taxonomy" id="36881"/>
    <lineage>
        <taxon>Eukaryota</taxon>
        <taxon>Viridiplantae</taxon>
        <taxon>Chlorophyta</taxon>
        <taxon>Pyramimonadophyceae</taxon>
        <taxon>Pyramimonadales</taxon>
        <taxon>Pyramimonadaceae</taxon>
        <taxon>Cymbomonas</taxon>
    </lineage>
</organism>
<proteinExistence type="predicted"/>
<dbReference type="InterPro" id="IPR001261">
    <property type="entry name" value="ArgE/DapE_CS"/>
</dbReference>
<dbReference type="GO" id="GO:0046872">
    <property type="term" value="F:metal ion binding"/>
    <property type="evidence" value="ECO:0007669"/>
    <property type="project" value="UniProtKB-KW"/>
</dbReference>
<reference evidence="4 5" key="1">
    <citation type="journal article" date="2015" name="Genome Biol. Evol.">
        <title>Comparative Genomics of a Bacterivorous Green Alga Reveals Evolutionary Causalities and Consequences of Phago-Mixotrophic Mode of Nutrition.</title>
        <authorList>
            <person name="Burns J.A."/>
            <person name="Paasch A."/>
            <person name="Narechania A."/>
            <person name="Kim E."/>
        </authorList>
    </citation>
    <scope>NUCLEOTIDE SEQUENCE [LARGE SCALE GENOMIC DNA]</scope>
    <source>
        <strain evidence="4 5">PLY_AMNH</strain>
    </source>
</reference>
<dbReference type="EMBL" id="LGRX02033250">
    <property type="protein sequence ID" value="KAK3242052.1"/>
    <property type="molecule type" value="Genomic_DNA"/>
</dbReference>
<keyword evidence="5" id="KW-1185">Reference proteome</keyword>
<evidence type="ECO:0008006" key="6">
    <source>
        <dbReference type="Google" id="ProtNLM"/>
    </source>
</evidence>
<dbReference type="Gene3D" id="3.40.630.10">
    <property type="entry name" value="Zn peptidases"/>
    <property type="match status" value="1"/>
</dbReference>
<evidence type="ECO:0000256" key="2">
    <source>
        <dbReference type="ARBA" id="ARBA00022723"/>
    </source>
</evidence>
<comment type="cofactor">
    <cofactor evidence="1">
        <name>Zn(2+)</name>
        <dbReference type="ChEBI" id="CHEBI:29105"/>
    </cofactor>
</comment>
<dbReference type="SUPFAM" id="SSF53187">
    <property type="entry name" value="Zn-dependent exopeptidases"/>
    <property type="match status" value="1"/>
</dbReference>
<comment type="caution">
    <text evidence="4">The sequence shown here is derived from an EMBL/GenBank/DDBJ whole genome shotgun (WGS) entry which is preliminary data.</text>
</comment>
<dbReference type="AlphaFoldDB" id="A0AAE0BUK1"/>
<evidence type="ECO:0000256" key="3">
    <source>
        <dbReference type="ARBA" id="ARBA00022801"/>
    </source>
</evidence>
<dbReference type="PANTHER" id="PTHR42994">
    <property type="entry name" value="PEPTIDASE T"/>
    <property type="match status" value="1"/>
</dbReference>
<gene>
    <name evidence="4" type="ORF">CYMTET_48245</name>
</gene>
<keyword evidence="2" id="KW-0479">Metal-binding</keyword>
<evidence type="ECO:0000313" key="5">
    <source>
        <dbReference type="Proteomes" id="UP001190700"/>
    </source>
</evidence>
<accession>A0AAE0BUK1</accession>
<dbReference type="PANTHER" id="PTHR42994:SF1">
    <property type="entry name" value="PEPTIDASE T"/>
    <property type="match status" value="1"/>
</dbReference>
<protein>
    <recommendedName>
        <fullName evidence="6">Peptidase T</fullName>
    </recommendedName>
</protein>
<sequence>MLCAKLDFLSQGLSIPVPNLNPKFFNRTVNRITHDKATVARVLVSTNPIKALCWRNVTFDAARIRGGTEGACSTSGSSTDFMLNRFLAYCRVATTADEHSKATPSSEGQWELLRLVQADLVNAGLVQADLELLEQGYLVANVPATPGLEHRPKLAFFAHVDTAHDFSGEGVKPVVHQNYSGAPITFAANSKLVLDPSDFPILKEKVGDTIITASGDTLLGADDKAGVAILVALVKDLLRDGSAHGPVAVAFGPDEEVHVLQPPPLGAQGGCRAL</sequence>
<evidence type="ECO:0000313" key="4">
    <source>
        <dbReference type="EMBL" id="KAK3242052.1"/>
    </source>
</evidence>
<name>A0AAE0BUK1_9CHLO</name>
<evidence type="ECO:0000256" key="1">
    <source>
        <dbReference type="ARBA" id="ARBA00001947"/>
    </source>
</evidence>
<dbReference type="Proteomes" id="UP001190700">
    <property type="component" value="Unassembled WGS sequence"/>
</dbReference>
<keyword evidence="3" id="KW-0378">Hydrolase</keyword>
<dbReference type="PROSITE" id="PS00758">
    <property type="entry name" value="ARGE_DAPE_CPG2_1"/>
    <property type="match status" value="1"/>
</dbReference>